<dbReference type="Pfam" id="PF08242">
    <property type="entry name" value="Methyltransf_12"/>
    <property type="match status" value="1"/>
</dbReference>
<keyword evidence="2" id="KW-0808">Transferase</keyword>
<dbReference type="Proteomes" id="UP000193240">
    <property type="component" value="Unassembled WGS sequence"/>
</dbReference>
<evidence type="ECO:0000256" key="4">
    <source>
        <dbReference type="SAM" id="MobiDB-lite"/>
    </source>
</evidence>
<feature type="compositionally biased region" description="Basic and acidic residues" evidence="4">
    <location>
        <begin position="200"/>
        <end position="224"/>
    </location>
</feature>
<accession>A0A1Y2LXL6</accession>
<dbReference type="InterPro" id="IPR013217">
    <property type="entry name" value="Methyltransf_12"/>
</dbReference>
<dbReference type="Gene3D" id="3.40.50.150">
    <property type="entry name" value="Vaccinia Virus protein VP39"/>
    <property type="match status" value="1"/>
</dbReference>
<feature type="region of interest" description="Disordered" evidence="4">
    <location>
        <begin position="196"/>
        <end position="224"/>
    </location>
</feature>
<keyword evidence="1" id="KW-0489">Methyltransferase</keyword>
<organism evidence="6 7">
    <name type="scientific">Epicoccum nigrum</name>
    <name type="common">Soil fungus</name>
    <name type="synonym">Epicoccum purpurascens</name>
    <dbReference type="NCBI Taxonomy" id="105696"/>
    <lineage>
        <taxon>Eukaryota</taxon>
        <taxon>Fungi</taxon>
        <taxon>Dikarya</taxon>
        <taxon>Ascomycota</taxon>
        <taxon>Pezizomycotina</taxon>
        <taxon>Dothideomycetes</taxon>
        <taxon>Pleosporomycetidae</taxon>
        <taxon>Pleosporales</taxon>
        <taxon>Pleosporineae</taxon>
        <taxon>Didymellaceae</taxon>
        <taxon>Epicoccum</taxon>
    </lineage>
</organism>
<evidence type="ECO:0000313" key="7">
    <source>
        <dbReference type="Proteomes" id="UP000193240"/>
    </source>
</evidence>
<dbReference type="InterPro" id="IPR029063">
    <property type="entry name" value="SAM-dependent_MTases_sf"/>
</dbReference>
<sequence>MATSSKTLAQANQKYWDVASQDCHRAQWVNDLQVQIGTFLTDPSSSTWLGLPATGGPQAKMLDYACGDGILSRTLKSYFRTCIGIDVSAGMLAKYNETAAHLGLGKEEMIAVRGDLFADSVEPTDPPLPEERLRDFDLVAICMALHHMEDIQLAISKLAQRLRPGGALLVIDWARIDGATLAQKEFMEDVRTGKIPTKGLQEHSDGHGPHHNHDDQTKQHQHVDPEELWKPHPASHTISHDSFTQDTIFELFSNASCTEAQWKLADKLSDVPGARTGKMQLFWARATKS</sequence>
<dbReference type="PANTHER" id="PTHR43464:SF19">
    <property type="entry name" value="UBIQUINONE BIOSYNTHESIS O-METHYLTRANSFERASE, MITOCHONDRIAL"/>
    <property type="match status" value="1"/>
</dbReference>
<protein>
    <recommendedName>
        <fullName evidence="5">Methyltransferase type 12 domain-containing protein</fullName>
    </recommendedName>
</protein>
<dbReference type="GO" id="GO:0008168">
    <property type="term" value="F:methyltransferase activity"/>
    <property type="evidence" value="ECO:0007669"/>
    <property type="project" value="UniProtKB-KW"/>
</dbReference>
<evidence type="ECO:0000256" key="1">
    <source>
        <dbReference type="ARBA" id="ARBA00022603"/>
    </source>
</evidence>
<dbReference type="GO" id="GO:0032259">
    <property type="term" value="P:methylation"/>
    <property type="evidence" value="ECO:0007669"/>
    <property type="project" value="UniProtKB-KW"/>
</dbReference>
<feature type="domain" description="Methyltransferase type 12" evidence="5">
    <location>
        <begin position="62"/>
        <end position="168"/>
    </location>
</feature>
<keyword evidence="3" id="KW-0949">S-adenosyl-L-methionine</keyword>
<evidence type="ECO:0000256" key="3">
    <source>
        <dbReference type="ARBA" id="ARBA00022691"/>
    </source>
</evidence>
<dbReference type="AlphaFoldDB" id="A0A1Y2LXL6"/>
<dbReference type="InParanoid" id="A0A1Y2LXL6"/>
<dbReference type="STRING" id="105696.A0A1Y2LXL6"/>
<proteinExistence type="predicted"/>
<gene>
    <name evidence="6" type="ORF">B5807_07089</name>
</gene>
<reference evidence="6 7" key="1">
    <citation type="journal article" date="2017" name="Genome Announc.">
        <title>Genome sequence of the saprophytic ascomycete Epicoccum nigrum ICMP 19927 strain isolated from New Zealand.</title>
        <authorList>
            <person name="Fokin M."/>
            <person name="Fleetwood D."/>
            <person name="Weir B.S."/>
            <person name="Villas-Boas S.G."/>
        </authorList>
    </citation>
    <scope>NUCLEOTIDE SEQUENCE [LARGE SCALE GENOMIC DNA]</scope>
    <source>
        <strain evidence="6 7">ICMP 19927</strain>
    </source>
</reference>
<evidence type="ECO:0000259" key="5">
    <source>
        <dbReference type="Pfam" id="PF08242"/>
    </source>
</evidence>
<dbReference type="CDD" id="cd02440">
    <property type="entry name" value="AdoMet_MTases"/>
    <property type="match status" value="1"/>
</dbReference>
<dbReference type="SUPFAM" id="SSF53335">
    <property type="entry name" value="S-adenosyl-L-methionine-dependent methyltransferases"/>
    <property type="match status" value="1"/>
</dbReference>
<keyword evidence="7" id="KW-1185">Reference proteome</keyword>
<evidence type="ECO:0000256" key="2">
    <source>
        <dbReference type="ARBA" id="ARBA00022679"/>
    </source>
</evidence>
<dbReference type="EMBL" id="KZ107845">
    <property type="protein sequence ID" value="OSS48571.1"/>
    <property type="molecule type" value="Genomic_DNA"/>
</dbReference>
<dbReference type="OMA" id="HTQVNGE"/>
<dbReference type="PANTHER" id="PTHR43464">
    <property type="entry name" value="METHYLTRANSFERASE"/>
    <property type="match status" value="1"/>
</dbReference>
<evidence type="ECO:0000313" key="6">
    <source>
        <dbReference type="EMBL" id="OSS48571.1"/>
    </source>
</evidence>
<name>A0A1Y2LXL6_EPING</name>